<gene>
    <name evidence="3" type="primary">LOC103789437</name>
</gene>
<dbReference type="InterPro" id="IPR018064">
    <property type="entry name" value="Metalthion_vert_metal_BS"/>
</dbReference>
<organism evidence="3 4">
    <name type="scientific">Callithrix jacchus</name>
    <name type="common">White-tufted-ear marmoset</name>
    <name type="synonym">Simia Jacchus</name>
    <dbReference type="NCBI Taxonomy" id="9483"/>
    <lineage>
        <taxon>Eukaryota</taxon>
        <taxon>Metazoa</taxon>
        <taxon>Chordata</taxon>
        <taxon>Craniata</taxon>
        <taxon>Vertebrata</taxon>
        <taxon>Euteleostomi</taxon>
        <taxon>Mammalia</taxon>
        <taxon>Eutheria</taxon>
        <taxon>Euarchontoglires</taxon>
        <taxon>Primates</taxon>
        <taxon>Haplorrhini</taxon>
        <taxon>Platyrrhini</taxon>
        <taxon>Cebidae</taxon>
        <taxon>Callitrichinae</taxon>
        <taxon>Callithrix</taxon>
        <taxon>Callithrix</taxon>
    </lineage>
</organism>
<reference evidence="3" key="3">
    <citation type="submission" date="2025-09" db="UniProtKB">
        <authorList>
            <consortium name="Ensembl"/>
        </authorList>
    </citation>
    <scope>IDENTIFICATION</scope>
</reference>
<dbReference type="Ensembl" id="ENSCJAT00000122239.1">
    <property type="protein sequence ID" value="ENSCJAP00000081306.1"/>
    <property type="gene ID" value="ENSCJAG00000083624.1"/>
</dbReference>
<reference evidence="3" key="2">
    <citation type="submission" date="2025-08" db="UniProtKB">
        <authorList>
            <consortium name="Ensembl"/>
        </authorList>
    </citation>
    <scope>IDENTIFICATION</scope>
</reference>
<evidence type="ECO:0008006" key="5">
    <source>
        <dbReference type="Google" id="ProtNLM"/>
    </source>
</evidence>
<dbReference type="GeneTree" id="ENSGT00950000182967"/>
<dbReference type="Proteomes" id="UP000008225">
    <property type="component" value="Chromosome 20"/>
</dbReference>
<sequence>MRLQLPATGWRRLWDTVSGSCACAGSCKCKECKCTSCKKSECGTISRNLGLWLRLGGSPRLALRAAAGGLAFLCPCRLSLLFQSSALSRAPVGLGSFLIERPTPTSTSCLLTKPCYPELRILWGWRQGLSQTSDGVGWSLAKSALTSPSHLSPQAAAPAARRAVPSVPRAAFAKGHQRSAAAAPDVWIALLPDINRVTQKNPGFFFLQPQPIATFLFL</sequence>
<name>A0A8I3W4I3_CALJA</name>
<evidence type="ECO:0000256" key="2">
    <source>
        <dbReference type="ARBA" id="ARBA00022851"/>
    </source>
</evidence>
<evidence type="ECO:0000313" key="3">
    <source>
        <dbReference type="Ensembl" id="ENSCJAP00000081306.1"/>
    </source>
</evidence>
<evidence type="ECO:0000256" key="1">
    <source>
        <dbReference type="ARBA" id="ARBA00022723"/>
    </source>
</evidence>
<dbReference type="GO" id="GO:0046872">
    <property type="term" value="F:metal ion binding"/>
    <property type="evidence" value="ECO:0007669"/>
    <property type="project" value="UniProtKB-KW"/>
</dbReference>
<dbReference type="AlphaFoldDB" id="A0A8I3W4I3"/>
<dbReference type="PROSITE" id="PS00203">
    <property type="entry name" value="METALLOTHIONEIN_VRT"/>
    <property type="match status" value="1"/>
</dbReference>
<keyword evidence="2" id="KW-0480">Metal-thiolate cluster</keyword>
<evidence type="ECO:0000313" key="4">
    <source>
        <dbReference type="Proteomes" id="UP000008225"/>
    </source>
</evidence>
<accession>A0A8I3W4I3</accession>
<keyword evidence="4" id="KW-1185">Reference proteome</keyword>
<proteinExistence type="predicted"/>
<dbReference type="Gene3D" id="4.10.10.10">
    <property type="entry name" value="Metallothionein Isoform II"/>
    <property type="match status" value="1"/>
</dbReference>
<keyword evidence="1" id="KW-0479">Metal-binding</keyword>
<dbReference type="SUPFAM" id="SSF57868">
    <property type="entry name" value="Metallothionein"/>
    <property type="match status" value="1"/>
</dbReference>
<dbReference type="InterPro" id="IPR017854">
    <property type="entry name" value="Metalthion_dom_sf"/>
</dbReference>
<reference evidence="3 4" key="1">
    <citation type="submission" date="2009-03" db="EMBL/GenBank/DDBJ databases">
        <authorList>
            <person name="Warren W."/>
            <person name="Ye L."/>
            <person name="Minx P."/>
            <person name="Worley K."/>
            <person name="Gibbs R."/>
            <person name="Wilson R.K."/>
        </authorList>
    </citation>
    <scope>NUCLEOTIDE SEQUENCE [LARGE SCALE GENOMIC DNA]</scope>
</reference>
<dbReference type="InterPro" id="IPR023587">
    <property type="entry name" value="Metalthion_dom_sf_vert"/>
</dbReference>
<protein>
    <recommendedName>
        <fullName evidence="5">Metallothionein</fullName>
    </recommendedName>
</protein>